<feature type="transmembrane region" description="Helical" evidence="6">
    <location>
        <begin position="431"/>
        <end position="452"/>
    </location>
</feature>
<feature type="transmembrane region" description="Helical" evidence="6">
    <location>
        <begin position="12"/>
        <end position="31"/>
    </location>
</feature>
<evidence type="ECO:0000256" key="1">
    <source>
        <dbReference type="ARBA" id="ARBA00004127"/>
    </source>
</evidence>
<accession>A0A0K1Q3P2</accession>
<name>A0A0K1Q3P2_9BACT</name>
<gene>
    <name evidence="8" type="ORF">AKJ09_07031</name>
</gene>
<feature type="transmembrane region" description="Helical" evidence="6">
    <location>
        <begin position="43"/>
        <end position="63"/>
    </location>
</feature>
<dbReference type="Pfam" id="PF07690">
    <property type="entry name" value="MFS_1"/>
    <property type="match status" value="1"/>
</dbReference>
<dbReference type="EMBL" id="CP012333">
    <property type="protein sequence ID" value="AKV00368.1"/>
    <property type="molecule type" value="Genomic_DNA"/>
</dbReference>
<keyword evidence="5 6" id="KW-0472">Membrane</keyword>
<dbReference type="GO" id="GO:0012505">
    <property type="term" value="C:endomembrane system"/>
    <property type="evidence" value="ECO:0007669"/>
    <property type="project" value="UniProtKB-SubCell"/>
</dbReference>
<dbReference type="KEGG" id="llu:AKJ09_07031"/>
<proteinExistence type="predicted"/>
<feature type="transmembrane region" description="Helical" evidence="6">
    <location>
        <begin position="275"/>
        <end position="300"/>
    </location>
</feature>
<dbReference type="PANTHER" id="PTHR23501">
    <property type="entry name" value="MAJOR FACILITATOR SUPERFAMILY"/>
    <property type="match status" value="1"/>
</dbReference>
<dbReference type="InterPro" id="IPR011701">
    <property type="entry name" value="MFS"/>
</dbReference>
<feature type="transmembrane region" description="Helical" evidence="6">
    <location>
        <begin position="312"/>
        <end position="331"/>
    </location>
</feature>
<reference evidence="8 9" key="1">
    <citation type="submission" date="2015-08" db="EMBL/GenBank/DDBJ databases">
        <authorList>
            <person name="Babu N.S."/>
            <person name="Beckwith C.J."/>
            <person name="Beseler K.G."/>
            <person name="Brison A."/>
            <person name="Carone J.V."/>
            <person name="Caskin T.P."/>
            <person name="Diamond M."/>
            <person name="Durham M.E."/>
            <person name="Foxe J.M."/>
            <person name="Go M."/>
            <person name="Henderson B.A."/>
            <person name="Jones I.B."/>
            <person name="McGettigan J.A."/>
            <person name="Micheletti S.J."/>
            <person name="Nasrallah M.E."/>
            <person name="Ortiz D."/>
            <person name="Piller C.R."/>
            <person name="Privatt S.R."/>
            <person name="Schneider S.L."/>
            <person name="Sharp S."/>
            <person name="Smith T.C."/>
            <person name="Stanton J.D."/>
            <person name="Ullery H.E."/>
            <person name="Wilson R.J."/>
            <person name="Serrano M.G."/>
            <person name="Buck G."/>
            <person name="Lee V."/>
            <person name="Wang Y."/>
            <person name="Carvalho R."/>
            <person name="Voegtly L."/>
            <person name="Shi R."/>
            <person name="Duckworth R."/>
            <person name="Johnson A."/>
            <person name="Loviza R."/>
            <person name="Walstead R."/>
            <person name="Shah Z."/>
            <person name="Kiflezghi M."/>
            <person name="Wade K."/>
            <person name="Ball S.L."/>
            <person name="Bradley K.W."/>
            <person name="Asai D.J."/>
            <person name="Bowman C.A."/>
            <person name="Russell D.A."/>
            <person name="Pope W.H."/>
            <person name="Jacobs-Sera D."/>
            <person name="Hendrix R.W."/>
            <person name="Hatfull G.F."/>
        </authorList>
    </citation>
    <scope>NUCLEOTIDE SEQUENCE [LARGE SCALE GENOMIC DNA]</scope>
    <source>
        <strain evidence="8 9">DSM 27648</strain>
    </source>
</reference>
<dbReference type="SUPFAM" id="SSF103473">
    <property type="entry name" value="MFS general substrate transporter"/>
    <property type="match status" value="1"/>
</dbReference>
<dbReference type="InterPro" id="IPR036259">
    <property type="entry name" value="MFS_trans_sf"/>
</dbReference>
<evidence type="ECO:0000256" key="6">
    <source>
        <dbReference type="SAM" id="Phobius"/>
    </source>
</evidence>
<feature type="domain" description="Major facilitator superfamily (MFS) profile" evidence="7">
    <location>
        <begin position="18"/>
        <end position="461"/>
    </location>
</feature>
<evidence type="ECO:0000259" key="7">
    <source>
        <dbReference type="PROSITE" id="PS50850"/>
    </source>
</evidence>
<comment type="subcellular location">
    <subcellularLocation>
        <location evidence="1">Endomembrane system</location>
        <topology evidence="1">Multi-pass membrane protein</topology>
    </subcellularLocation>
</comment>
<evidence type="ECO:0000313" key="8">
    <source>
        <dbReference type="EMBL" id="AKV00368.1"/>
    </source>
</evidence>
<keyword evidence="3 6" id="KW-0812">Transmembrane</keyword>
<organism evidence="8 9">
    <name type="scientific">Labilithrix luteola</name>
    <dbReference type="NCBI Taxonomy" id="1391654"/>
    <lineage>
        <taxon>Bacteria</taxon>
        <taxon>Pseudomonadati</taxon>
        <taxon>Myxococcota</taxon>
        <taxon>Polyangia</taxon>
        <taxon>Polyangiales</taxon>
        <taxon>Labilitrichaceae</taxon>
        <taxon>Labilithrix</taxon>
    </lineage>
</organism>
<feature type="transmembrane region" description="Helical" evidence="6">
    <location>
        <begin position="145"/>
        <end position="170"/>
    </location>
</feature>
<dbReference type="Proteomes" id="UP000064967">
    <property type="component" value="Chromosome"/>
</dbReference>
<keyword evidence="4 6" id="KW-1133">Transmembrane helix</keyword>
<keyword evidence="9" id="KW-1185">Reference proteome</keyword>
<evidence type="ECO:0000256" key="4">
    <source>
        <dbReference type="ARBA" id="ARBA00022989"/>
    </source>
</evidence>
<evidence type="ECO:0000313" key="9">
    <source>
        <dbReference type="Proteomes" id="UP000064967"/>
    </source>
</evidence>
<evidence type="ECO:0000256" key="2">
    <source>
        <dbReference type="ARBA" id="ARBA00022448"/>
    </source>
</evidence>
<dbReference type="Gene3D" id="1.20.1720.10">
    <property type="entry name" value="Multidrug resistance protein D"/>
    <property type="match status" value="1"/>
</dbReference>
<evidence type="ECO:0000256" key="5">
    <source>
        <dbReference type="ARBA" id="ARBA00023136"/>
    </source>
</evidence>
<evidence type="ECO:0000256" key="3">
    <source>
        <dbReference type="ARBA" id="ARBA00022692"/>
    </source>
</evidence>
<feature type="transmembrane region" description="Helical" evidence="6">
    <location>
        <begin position="238"/>
        <end position="254"/>
    </location>
</feature>
<dbReference type="InterPro" id="IPR020846">
    <property type="entry name" value="MFS_dom"/>
</dbReference>
<feature type="transmembrane region" description="Helical" evidence="6">
    <location>
        <begin position="364"/>
        <end position="386"/>
    </location>
</feature>
<dbReference type="PATRIC" id="fig|1391654.3.peg.7136"/>
<dbReference type="Gene3D" id="1.20.1250.20">
    <property type="entry name" value="MFS general substrate transporter like domains"/>
    <property type="match status" value="1"/>
</dbReference>
<protein>
    <submittedName>
        <fullName evidence="8">Permease of the major facilitator superfamily</fullName>
    </submittedName>
</protein>
<feature type="transmembrane region" description="Helical" evidence="6">
    <location>
        <begin position="84"/>
        <end position="101"/>
    </location>
</feature>
<keyword evidence="2" id="KW-0813">Transport</keyword>
<feature type="transmembrane region" description="Helical" evidence="6">
    <location>
        <begin position="209"/>
        <end position="232"/>
    </location>
</feature>
<dbReference type="GO" id="GO:0005886">
    <property type="term" value="C:plasma membrane"/>
    <property type="evidence" value="ECO:0007669"/>
    <property type="project" value="TreeGrafter"/>
</dbReference>
<sequence length="466" mass="47850">MTTPSTSHVRNEGFGVTLVAPLVLGSLLNPINSSMIATALAPIGRAFHVGVSETVWLVASLYVTSAVAQPTMGKLADRWGARRVFLLGLAFVLLGGIVGALASSLAVLISVRILLGIGTSAAYPSAMRVLRTHAQRLGRETPRPVLGVLSLAALSSAAVGPTLGGFLTGVAGWRSIFFVNVPLAIAGIVLCLLFVEADEKRAPARDGAAIDWLGLLLFTGAIVAAMVFAMSVKTSPRFWLVPIALLLIVALVLHSRRPGLTEPFLDLRSLAANKALSATYLRFAVTCLLTYVVFYGFAQWMQDALGYSATEAGIATLPLSISAAVASLLGARTTSIRAPLAFSAFGLLVGCGGLLVLGDHSSRWALGAVGIVFGVAQGASAVANQAAVYEQAPAAQIGTASGLQRTAGYLGAVGASSLLGFFYGARATSAGLHALAVTMVVLSALLCAGTLLDPALATAKKSKPSN</sequence>
<dbReference type="GO" id="GO:0022857">
    <property type="term" value="F:transmembrane transporter activity"/>
    <property type="evidence" value="ECO:0007669"/>
    <property type="project" value="InterPro"/>
</dbReference>
<dbReference type="PROSITE" id="PS50850">
    <property type="entry name" value="MFS"/>
    <property type="match status" value="1"/>
</dbReference>
<dbReference type="PANTHER" id="PTHR23501:SF191">
    <property type="entry name" value="VACUOLAR BASIC AMINO ACID TRANSPORTER 4"/>
    <property type="match status" value="1"/>
</dbReference>
<feature type="transmembrane region" description="Helical" evidence="6">
    <location>
        <begin position="338"/>
        <end position="358"/>
    </location>
</feature>
<dbReference type="RefSeq" id="WP_146651670.1">
    <property type="nucleotide sequence ID" value="NZ_CP012333.1"/>
</dbReference>
<feature type="transmembrane region" description="Helical" evidence="6">
    <location>
        <begin position="176"/>
        <end position="197"/>
    </location>
</feature>
<feature type="transmembrane region" description="Helical" evidence="6">
    <location>
        <begin position="407"/>
        <end position="425"/>
    </location>
</feature>
<dbReference type="OrthoDB" id="9807274at2"/>
<dbReference type="AlphaFoldDB" id="A0A0K1Q3P2"/>
<dbReference type="STRING" id="1391654.AKJ09_07031"/>